<dbReference type="Proteomes" id="UP001597100">
    <property type="component" value="Unassembled WGS sequence"/>
</dbReference>
<evidence type="ECO:0000313" key="1">
    <source>
        <dbReference type="EMBL" id="MFD0975345.1"/>
    </source>
</evidence>
<accession>A0ABW3ICB7</accession>
<dbReference type="RefSeq" id="WP_380736359.1">
    <property type="nucleotide sequence ID" value="NZ_JBHTJP010000002.1"/>
</dbReference>
<name>A0ABW3ICB7_9FLAO</name>
<proteinExistence type="predicted"/>
<organism evidence="1 2">
    <name type="scientific">Salinimicrobium gaetbulicola</name>
    <dbReference type="NCBI Taxonomy" id="999702"/>
    <lineage>
        <taxon>Bacteria</taxon>
        <taxon>Pseudomonadati</taxon>
        <taxon>Bacteroidota</taxon>
        <taxon>Flavobacteriia</taxon>
        <taxon>Flavobacteriales</taxon>
        <taxon>Flavobacteriaceae</taxon>
        <taxon>Salinimicrobium</taxon>
    </lineage>
</organism>
<comment type="caution">
    <text evidence="1">The sequence shown here is derived from an EMBL/GenBank/DDBJ whole genome shotgun (WGS) entry which is preliminary data.</text>
</comment>
<keyword evidence="2" id="KW-1185">Reference proteome</keyword>
<evidence type="ECO:0000313" key="2">
    <source>
        <dbReference type="Proteomes" id="UP001597100"/>
    </source>
</evidence>
<protein>
    <submittedName>
        <fullName evidence="1">Uncharacterized protein</fullName>
    </submittedName>
</protein>
<reference evidence="2" key="1">
    <citation type="journal article" date="2019" name="Int. J. Syst. Evol. Microbiol.">
        <title>The Global Catalogue of Microorganisms (GCM) 10K type strain sequencing project: providing services to taxonomists for standard genome sequencing and annotation.</title>
        <authorList>
            <consortium name="The Broad Institute Genomics Platform"/>
            <consortium name="The Broad Institute Genome Sequencing Center for Infectious Disease"/>
            <person name="Wu L."/>
            <person name="Ma J."/>
        </authorList>
    </citation>
    <scope>NUCLEOTIDE SEQUENCE [LARGE SCALE GENOMIC DNA]</scope>
    <source>
        <strain evidence="2">CCUG 60898</strain>
    </source>
</reference>
<sequence length="417" mass="47608">MKKFLTFLLLLFILFLVLTYWSVSVGAEEIKISEVIDPPNFDLKSRDSVKVITSNLYEANGLKRFMQGQNYRNAWSAPVSAPVFNIDSMEILEEGGGKQTHSLDLKSPTGVVYSLRSVNKDPTPLIPKIAKTLSLENIVVDGISAQHPYGALVAASLSEEAGVLHTHPKMVYLPEQPKLGKFNSKYGNRMYLLEYETKGDVNWTTLPNVIEIMDTDNLQELKLEHKQNVTIDKRAFVRARLLDILIGDWDRHSKQWGWVVQDNGEKFLATPLAGDRDNAFFRIDGVIPTILTNKLVQPLVRPFEEDVDHIPGYVYPVDVYFLRTAPEVLFKEEAQALQKTLTDQKLEEAFLVWPKELNDLNKDEILSKLKKRRDELVTYALEFKKEIDKKDLLNEPLKGSEDLNLPKELLQCFDCND</sequence>
<gene>
    <name evidence="1" type="ORF">ACFQ1G_00940</name>
</gene>
<dbReference type="EMBL" id="JBHTJP010000002">
    <property type="protein sequence ID" value="MFD0975345.1"/>
    <property type="molecule type" value="Genomic_DNA"/>
</dbReference>